<organism evidence="10 11">
    <name type="scientific">Rubrivivax gelatinosus</name>
    <name type="common">Rhodocyclus gelatinosus</name>
    <name type="synonym">Rhodopseudomonas gelatinosa</name>
    <dbReference type="NCBI Taxonomy" id="28068"/>
    <lineage>
        <taxon>Bacteria</taxon>
        <taxon>Pseudomonadati</taxon>
        <taxon>Pseudomonadota</taxon>
        <taxon>Betaproteobacteria</taxon>
        <taxon>Burkholderiales</taxon>
        <taxon>Sphaerotilaceae</taxon>
        <taxon>Rubrivivax</taxon>
    </lineage>
</organism>
<feature type="transmembrane region" description="Helical" evidence="7">
    <location>
        <begin position="187"/>
        <end position="205"/>
    </location>
</feature>
<dbReference type="InterPro" id="IPR024528">
    <property type="entry name" value="ThrE_2"/>
</dbReference>
<sequence>MQLSSPLPAPPDAPAQGAALVVDEPTQHELTRLCAHTAVLLMQHGAESALAEGMARRLGPRLGVDSVDVALMASAIIVTTVAGGRGVTVAQRCEDRGINMHLVIEVQRAVLDFEAGRIDAAAYRERLHGVQPLRYAPWLVALAVGVACAAFARLAGADAVSCLVALAASGLAMVVRLRLARLHFNPLLNFFVTAFVATSVAAWGLGPAAGHRRAAAHRDGRQRADAGARFPADQRRVGHGQGLRDHRHHALDRGDDAVGRDLRRHPAGDQRLERLGLAMSGFVLDLVAQALLAAAAAVGFGLSFAVPAPVLAFCAAGGALGRGLRHALGPAGAGMPLEWATLVAAATVSLLAIYGAQRLRAHPKAFTVAAMIPMIPGVQLFTALLAVAQMQRHGFSPDLLASAIESGLAAAHVIAALAVGLAVPGLLFYRRRPLI</sequence>
<feature type="transmembrane region" description="Helical" evidence="7">
    <location>
        <begin position="368"/>
        <end position="388"/>
    </location>
</feature>
<comment type="subcellular location">
    <subcellularLocation>
        <location evidence="1">Cell membrane</location>
        <topology evidence="1">Multi-pass membrane protein</topology>
    </subcellularLocation>
</comment>
<feature type="domain" description="Threonine/Serine exporter ThrE" evidence="9">
    <location>
        <begin position="289"/>
        <end position="425"/>
    </location>
</feature>
<evidence type="ECO:0000256" key="2">
    <source>
        <dbReference type="ARBA" id="ARBA00022475"/>
    </source>
</evidence>
<proteinExistence type="inferred from homology"/>
<dbReference type="Proteomes" id="UP000295106">
    <property type="component" value="Unassembled WGS sequence"/>
</dbReference>
<comment type="similarity">
    <text evidence="6">Belongs to the ThrE exporter (TC 2.A.79) family.</text>
</comment>
<evidence type="ECO:0000259" key="9">
    <source>
        <dbReference type="Pfam" id="PF12821"/>
    </source>
</evidence>
<feature type="transmembrane region" description="Helical" evidence="7">
    <location>
        <begin position="339"/>
        <end position="356"/>
    </location>
</feature>
<dbReference type="GO" id="GO:0015744">
    <property type="term" value="P:succinate transport"/>
    <property type="evidence" value="ECO:0007669"/>
    <property type="project" value="TreeGrafter"/>
</dbReference>
<gene>
    <name evidence="10" type="ORF">EV684_111165</name>
</gene>
<evidence type="ECO:0000259" key="8">
    <source>
        <dbReference type="Pfam" id="PF06738"/>
    </source>
</evidence>
<dbReference type="GO" id="GO:0005886">
    <property type="term" value="C:plasma membrane"/>
    <property type="evidence" value="ECO:0007669"/>
    <property type="project" value="UniProtKB-SubCell"/>
</dbReference>
<evidence type="ECO:0000313" key="11">
    <source>
        <dbReference type="Proteomes" id="UP000295106"/>
    </source>
</evidence>
<evidence type="ECO:0000256" key="6">
    <source>
        <dbReference type="ARBA" id="ARBA00034125"/>
    </source>
</evidence>
<dbReference type="InterPro" id="IPR050539">
    <property type="entry name" value="ThrE_Dicarb/AminoAcid_Exp"/>
</dbReference>
<dbReference type="Pfam" id="PF12821">
    <property type="entry name" value="ThrE_2"/>
    <property type="match status" value="1"/>
</dbReference>
<evidence type="ECO:0000256" key="4">
    <source>
        <dbReference type="ARBA" id="ARBA00022989"/>
    </source>
</evidence>
<accession>A0A4V2SGE9</accession>
<evidence type="ECO:0000256" key="7">
    <source>
        <dbReference type="SAM" id="Phobius"/>
    </source>
</evidence>
<dbReference type="InterPro" id="IPR010619">
    <property type="entry name" value="ThrE-like_N"/>
</dbReference>
<feature type="transmembrane region" description="Helical" evidence="7">
    <location>
        <begin position="408"/>
        <end position="429"/>
    </location>
</feature>
<dbReference type="Pfam" id="PF06738">
    <property type="entry name" value="ThrE"/>
    <property type="match status" value="1"/>
</dbReference>
<keyword evidence="2" id="KW-1003">Cell membrane</keyword>
<evidence type="ECO:0000313" key="10">
    <source>
        <dbReference type="EMBL" id="TCP00958.1"/>
    </source>
</evidence>
<protein>
    <submittedName>
        <fullName evidence="10">Uncharacterized membrane protein YjjP (DUF1212 family)</fullName>
    </submittedName>
</protein>
<dbReference type="PANTHER" id="PTHR34390:SF2">
    <property type="entry name" value="SUCCINATE TRANSPORTER SUBUNIT YJJP-RELATED"/>
    <property type="match status" value="1"/>
</dbReference>
<evidence type="ECO:0000256" key="3">
    <source>
        <dbReference type="ARBA" id="ARBA00022692"/>
    </source>
</evidence>
<keyword evidence="3 7" id="KW-0812">Transmembrane</keyword>
<dbReference type="PANTHER" id="PTHR34390">
    <property type="entry name" value="UPF0442 PROTEIN YJJB-RELATED"/>
    <property type="match status" value="1"/>
</dbReference>
<feature type="domain" description="Threonine/serine exporter-like N-terminal" evidence="8">
    <location>
        <begin position="32"/>
        <end position="202"/>
    </location>
</feature>
<comment type="caution">
    <text evidence="10">The sequence shown here is derived from an EMBL/GenBank/DDBJ whole genome shotgun (WGS) entry which is preliminary data.</text>
</comment>
<reference evidence="10 11" key="1">
    <citation type="submission" date="2019-03" db="EMBL/GenBank/DDBJ databases">
        <title>Genomic Encyclopedia of Type Strains, Phase IV (KMG-IV): sequencing the most valuable type-strain genomes for metagenomic binning, comparative biology and taxonomic classification.</title>
        <authorList>
            <person name="Goeker M."/>
        </authorList>
    </citation>
    <scope>NUCLEOTIDE SEQUENCE [LARGE SCALE GENOMIC DNA]</scope>
    <source>
        <strain evidence="10 11">DSM 1709</strain>
    </source>
</reference>
<name>A0A4V2SGE9_RUBGE</name>
<dbReference type="EMBL" id="SLXD01000011">
    <property type="protein sequence ID" value="TCP00958.1"/>
    <property type="molecule type" value="Genomic_DNA"/>
</dbReference>
<dbReference type="AlphaFoldDB" id="A0A4V2SGE9"/>
<feature type="transmembrane region" description="Helical" evidence="7">
    <location>
        <begin position="133"/>
        <end position="152"/>
    </location>
</feature>
<keyword evidence="4 7" id="KW-1133">Transmembrane helix</keyword>
<feature type="transmembrane region" description="Helical" evidence="7">
    <location>
        <begin position="300"/>
        <end position="319"/>
    </location>
</feature>
<evidence type="ECO:0000256" key="5">
    <source>
        <dbReference type="ARBA" id="ARBA00023136"/>
    </source>
</evidence>
<dbReference type="GO" id="GO:0022857">
    <property type="term" value="F:transmembrane transporter activity"/>
    <property type="evidence" value="ECO:0007669"/>
    <property type="project" value="InterPro"/>
</dbReference>
<evidence type="ECO:0000256" key="1">
    <source>
        <dbReference type="ARBA" id="ARBA00004651"/>
    </source>
</evidence>
<keyword evidence="5 7" id="KW-0472">Membrane</keyword>
<feature type="transmembrane region" description="Helical" evidence="7">
    <location>
        <begin position="158"/>
        <end position="175"/>
    </location>
</feature>